<keyword evidence="3" id="KW-1185">Reference proteome</keyword>
<evidence type="ECO:0000313" key="2">
    <source>
        <dbReference type="EMBL" id="CAK7270835.1"/>
    </source>
</evidence>
<name>A0ABP0DV70_9PEZI</name>
<organism evidence="2 3">
    <name type="scientific">Sporothrix epigloea</name>
    <dbReference type="NCBI Taxonomy" id="1892477"/>
    <lineage>
        <taxon>Eukaryota</taxon>
        <taxon>Fungi</taxon>
        <taxon>Dikarya</taxon>
        <taxon>Ascomycota</taxon>
        <taxon>Pezizomycotina</taxon>
        <taxon>Sordariomycetes</taxon>
        <taxon>Sordariomycetidae</taxon>
        <taxon>Ophiostomatales</taxon>
        <taxon>Ophiostomataceae</taxon>
        <taxon>Sporothrix</taxon>
    </lineage>
</organism>
<accession>A0ABP0DV70</accession>
<gene>
    <name evidence="2" type="ORF">SEPCBS57363_004309</name>
</gene>
<dbReference type="PANTHER" id="PTHR28218">
    <property type="entry name" value="VPS4-ASSOCIATED PROTEIN 1"/>
    <property type="match status" value="1"/>
</dbReference>
<feature type="compositionally biased region" description="Basic and acidic residues" evidence="1">
    <location>
        <begin position="156"/>
        <end position="172"/>
    </location>
</feature>
<dbReference type="InterPro" id="IPR013640">
    <property type="entry name" value="Vfa1"/>
</dbReference>
<reference evidence="2 3" key="1">
    <citation type="submission" date="2024-01" db="EMBL/GenBank/DDBJ databases">
        <authorList>
            <person name="Allen C."/>
            <person name="Tagirdzhanova G."/>
        </authorList>
    </citation>
    <scope>NUCLEOTIDE SEQUENCE [LARGE SCALE GENOMIC DNA]</scope>
    <source>
        <strain evidence="2 3">CBS 573.63</strain>
    </source>
</reference>
<proteinExistence type="predicted"/>
<dbReference type="PANTHER" id="PTHR28218:SF1">
    <property type="entry name" value="VPS4-ASSOCIATED PROTEIN 1"/>
    <property type="match status" value="1"/>
</dbReference>
<dbReference type="Proteomes" id="UP001642501">
    <property type="component" value="Unassembled WGS sequence"/>
</dbReference>
<feature type="region of interest" description="Disordered" evidence="1">
    <location>
        <begin position="156"/>
        <end position="186"/>
    </location>
</feature>
<dbReference type="EMBL" id="CAWUOM010000078">
    <property type="protein sequence ID" value="CAK7270835.1"/>
    <property type="molecule type" value="Genomic_DNA"/>
</dbReference>
<protein>
    <recommendedName>
        <fullName evidence="4">DUF1742-domain-containing protein</fullName>
    </recommendedName>
</protein>
<sequence>MSFPNVYTHRKVAEASAKGCDVCYKPTTSVLITAENKDFFYVCASHLKERTFCTPIVDKAAEAAKKQKADEEKEARMKEEIERVKKEYEERKKKKESKEKEKEKEKDEKEKEDLEKNGEKSDTKTKDKPDEDAEPPAVAEETRVFALQKFLYQQRLDKKRQAEVAKRNRERMANPGFFPSVPKSLP</sequence>
<dbReference type="Pfam" id="PF08432">
    <property type="entry name" value="Vfa1"/>
    <property type="match status" value="1"/>
</dbReference>
<evidence type="ECO:0000313" key="3">
    <source>
        <dbReference type="Proteomes" id="UP001642501"/>
    </source>
</evidence>
<evidence type="ECO:0008006" key="4">
    <source>
        <dbReference type="Google" id="ProtNLM"/>
    </source>
</evidence>
<comment type="caution">
    <text evidence="2">The sequence shown here is derived from an EMBL/GenBank/DDBJ whole genome shotgun (WGS) entry which is preliminary data.</text>
</comment>
<feature type="compositionally biased region" description="Basic and acidic residues" evidence="1">
    <location>
        <begin position="63"/>
        <end position="129"/>
    </location>
</feature>
<evidence type="ECO:0000256" key="1">
    <source>
        <dbReference type="SAM" id="MobiDB-lite"/>
    </source>
</evidence>
<feature type="region of interest" description="Disordered" evidence="1">
    <location>
        <begin position="63"/>
        <end position="141"/>
    </location>
</feature>